<dbReference type="PANTHER" id="PTHR10000">
    <property type="entry name" value="PHOSPHOSERINE PHOSPHATASE"/>
    <property type="match status" value="1"/>
</dbReference>
<dbReference type="PANTHER" id="PTHR10000:SF8">
    <property type="entry name" value="HAD SUPERFAMILY HYDROLASE-LIKE, TYPE 3"/>
    <property type="match status" value="1"/>
</dbReference>
<name>A0A1Q8E8L1_9STRE</name>
<dbReference type="Gene3D" id="3.40.50.1000">
    <property type="entry name" value="HAD superfamily/HAD-like"/>
    <property type="match status" value="1"/>
</dbReference>
<protein>
    <recommendedName>
        <fullName evidence="3">HAD family phosphatase</fullName>
    </recommendedName>
</protein>
<dbReference type="SUPFAM" id="SSF56784">
    <property type="entry name" value="HAD-like"/>
    <property type="match status" value="1"/>
</dbReference>
<dbReference type="Gene3D" id="3.30.1240.10">
    <property type="match status" value="1"/>
</dbReference>
<accession>A0A1Q8E8L1</accession>
<reference evidence="2" key="1">
    <citation type="submission" date="2016-12" db="EMBL/GenBank/DDBJ databases">
        <authorList>
            <person name="Gulvik C.A."/>
        </authorList>
    </citation>
    <scope>NUCLEOTIDE SEQUENCE [LARGE SCALE GENOMIC DNA]</scope>
    <source>
        <strain evidence="2">NED12-00049-6B</strain>
    </source>
</reference>
<dbReference type="GO" id="GO:0005829">
    <property type="term" value="C:cytosol"/>
    <property type="evidence" value="ECO:0007669"/>
    <property type="project" value="TreeGrafter"/>
</dbReference>
<dbReference type="GO" id="GO:0000287">
    <property type="term" value="F:magnesium ion binding"/>
    <property type="evidence" value="ECO:0007669"/>
    <property type="project" value="TreeGrafter"/>
</dbReference>
<dbReference type="InterPro" id="IPR006379">
    <property type="entry name" value="HAD-SF_hydro_IIB"/>
</dbReference>
<comment type="caution">
    <text evidence="1">The sequence shown here is derived from an EMBL/GenBank/DDBJ whole genome shotgun (WGS) entry which is preliminary data.</text>
</comment>
<dbReference type="InterPro" id="IPR036412">
    <property type="entry name" value="HAD-like_sf"/>
</dbReference>
<dbReference type="GO" id="GO:0016791">
    <property type="term" value="F:phosphatase activity"/>
    <property type="evidence" value="ECO:0007669"/>
    <property type="project" value="TreeGrafter"/>
</dbReference>
<gene>
    <name evidence="1" type="ORF">BU202_03845</name>
</gene>
<evidence type="ECO:0000313" key="2">
    <source>
        <dbReference type="Proteomes" id="UP000186890"/>
    </source>
</evidence>
<organism evidence="1 2">
    <name type="scientific">Streptococcus cuniculi</name>
    <dbReference type="NCBI Taxonomy" id="1432788"/>
    <lineage>
        <taxon>Bacteria</taxon>
        <taxon>Bacillati</taxon>
        <taxon>Bacillota</taxon>
        <taxon>Bacilli</taxon>
        <taxon>Lactobacillales</taxon>
        <taxon>Streptococcaceae</taxon>
        <taxon>Streptococcus</taxon>
    </lineage>
</organism>
<dbReference type="InterPro" id="IPR023214">
    <property type="entry name" value="HAD_sf"/>
</dbReference>
<evidence type="ECO:0008006" key="3">
    <source>
        <dbReference type="Google" id="ProtNLM"/>
    </source>
</evidence>
<proteinExistence type="predicted"/>
<dbReference type="AlphaFoldDB" id="A0A1Q8E8L1"/>
<dbReference type="NCBIfam" id="TIGR01484">
    <property type="entry name" value="HAD-SF-IIB"/>
    <property type="match status" value="1"/>
</dbReference>
<dbReference type="EMBL" id="MSJM01000003">
    <property type="protein sequence ID" value="OLF48134.1"/>
    <property type="molecule type" value="Genomic_DNA"/>
</dbReference>
<dbReference type="Proteomes" id="UP000186890">
    <property type="component" value="Unassembled WGS sequence"/>
</dbReference>
<keyword evidence="2" id="KW-1185">Reference proteome</keyword>
<dbReference type="Pfam" id="PF08282">
    <property type="entry name" value="Hydrolase_3"/>
    <property type="match status" value="1"/>
</dbReference>
<sequence>MNKKLLLISVNWNKELCVKMEKMKTIKTVVCDIDGTLLEKGEMLPSKVVTRIKLLKEYKIDFVFASGRLPSRIHPLVVQLQQEDMFVVACNGALVYQGDTIIFEHVFPVKLLESLVRLADSFDMTVLYSLGGVEYCHRETAASKRKRRERGDYFAIQPLDFATMQLIKVNILTENALYLLDEELQKLEGLVNITRYGNQGVEIVHKDVSKKTGIDHYCRLKKREFSTIMAIGDNENDIALFKASGIAVAVANASSDAKRSAQIVTSLSSADGVGEILAQLLDTQERK</sequence>
<dbReference type="OrthoDB" id="9790031at2"/>
<evidence type="ECO:0000313" key="1">
    <source>
        <dbReference type="EMBL" id="OLF48134.1"/>
    </source>
</evidence>